<feature type="region of interest" description="Disordered" evidence="1">
    <location>
        <begin position="1"/>
        <end position="93"/>
    </location>
</feature>
<dbReference type="Proteomes" id="UP001165341">
    <property type="component" value="Unassembled WGS sequence"/>
</dbReference>
<dbReference type="AlphaFoldDB" id="A0AA41QTP0"/>
<sequence length="93" mass="10096">MRDTDDWLETPQSAADRSHGLDPADPEAAPRQSVVKARGGARRARLTPAPDTDPNPHPPVLREEGGVAPHVAGTEPSRSANEAQLRQDRPPHW</sequence>
<comment type="caution">
    <text evidence="2">The sequence shown here is derived from an EMBL/GenBank/DDBJ whole genome shotgun (WGS) entry which is preliminary data.</text>
</comment>
<evidence type="ECO:0000313" key="2">
    <source>
        <dbReference type="EMBL" id="MCI4656787.1"/>
    </source>
</evidence>
<dbReference type="EMBL" id="JALGAR010000001">
    <property type="protein sequence ID" value="MCI4656787.1"/>
    <property type="molecule type" value="Genomic_DNA"/>
</dbReference>
<dbReference type="RefSeq" id="WP_134535424.1">
    <property type="nucleotide sequence ID" value="NZ_JALGAR010000001.1"/>
</dbReference>
<gene>
    <name evidence="2" type="ORF">MQH31_03025</name>
</gene>
<evidence type="ECO:0000256" key="1">
    <source>
        <dbReference type="SAM" id="MobiDB-lite"/>
    </source>
</evidence>
<protein>
    <submittedName>
        <fullName evidence="2">Uncharacterized protein</fullName>
    </submittedName>
</protein>
<reference evidence="2" key="1">
    <citation type="submission" date="2022-03" db="EMBL/GenBank/DDBJ databases">
        <title>Cryobacterium sp. nov. strain ZS14-85, isolated from Antarctic soil.</title>
        <authorList>
            <person name="Li J."/>
            <person name="Niu G."/>
        </authorList>
    </citation>
    <scope>NUCLEOTIDE SEQUENCE</scope>
    <source>
        <strain evidence="2">ZS14-85</strain>
    </source>
</reference>
<evidence type="ECO:0000313" key="3">
    <source>
        <dbReference type="Proteomes" id="UP001165341"/>
    </source>
</evidence>
<name>A0AA41QTP0_9MICO</name>
<organism evidence="2 3">
    <name type="scientific">Cryobacterium zhongshanensis</name>
    <dbReference type="NCBI Taxonomy" id="2928153"/>
    <lineage>
        <taxon>Bacteria</taxon>
        <taxon>Bacillati</taxon>
        <taxon>Actinomycetota</taxon>
        <taxon>Actinomycetes</taxon>
        <taxon>Micrococcales</taxon>
        <taxon>Microbacteriaceae</taxon>
        <taxon>Cryobacterium</taxon>
    </lineage>
</organism>
<accession>A0AA41QTP0</accession>
<proteinExistence type="predicted"/>
<keyword evidence="3" id="KW-1185">Reference proteome</keyword>